<dbReference type="AlphaFoldDB" id="A0A6C0DRN1"/>
<proteinExistence type="predicted"/>
<protein>
    <submittedName>
        <fullName evidence="1">Uncharacterized protein</fullName>
    </submittedName>
</protein>
<name>A0A6C0DRN1_9ZZZZ</name>
<dbReference type="EMBL" id="MN739665">
    <property type="protein sequence ID" value="QHT19357.1"/>
    <property type="molecule type" value="Genomic_DNA"/>
</dbReference>
<reference evidence="1" key="1">
    <citation type="journal article" date="2020" name="Nature">
        <title>Giant virus diversity and host interactions through global metagenomics.</title>
        <authorList>
            <person name="Schulz F."/>
            <person name="Roux S."/>
            <person name="Paez-Espino D."/>
            <person name="Jungbluth S."/>
            <person name="Walsh D.A."/>
            <person name="Denef V.J."/>
            <person name="McMahon K.D."/>
            <person name="Konstantinidis K.T."/>
            <person name="Eloe-Fadrosh E.A."/>
            <person name="Kyrpides N.C."/>
            <person name="Woyke T."/>
        </authorList>
    </citation>
    <scope>NUCLEOTIDE SEQUENCE</scope>
    <source>
        <strain evidence="1">GVMAG-M-3300023174-57</strain>
    </source>
</reference>
<sequence>MPFVKSARYNLWGQHAVEEVNGKFYKFTSSESGKTVYIPETDIAEYVEGFSVGGRRRSTRRSRHRRRSTRRN</sequence>
<evidence type="ECO:0000313" key="1">
    <source>
        <dbReference type="EMBL" id="QHT19357.1"/>
    </source>
</evidence>
<organism evidence="1">
    <name type="scientific">viral metagenome</name>
    <dbReference type="NCBI Taxonomy" id="1070528"/>
    <lineage>
        <taxon>unclassified sequences</taxon>
        <taxon>metagenomes</taxon>
        <taxon>organismal metagenomes</taxon>
    </lineage>
</organism>
<accession>A0A6C0DRN1</accession>